<evidence type="ECO:0000313" key="2">
    <source>
        <dbReference type="EMBL" id="BAY71700.1"/>
    </source>
</evidence>
<name>A0A1Z4KRP5_ANAVA</name>
<sequence length="148" mass="17163">MPTNYPTKIAILWIVFLLGTVFHTQLALMPLFHGLSVIESQKATNINEISGIMWLMLGFFALPMLAIVSTMFTDNKRYRLVHFGLTIIYSLLNFIHLVLDLLLPQIIWYQITLMVLLFLIGLLLNFVAFQWIKAPSRNNNYPEHLTIR</sequence>
<keyword evidence="1" id="KW-0472">Membrane</keyword>
<dbReference type="EMBL" id="AP018216">
    <property type="protein sequence ID" value="BAY71700.1"/>
    <property type="molecule type" value="Genomic_DNA"/>
</dbReference>
<dbReference type="AlphaFoldDB" id="A0A1Z4KRP5"/>
<evidence type="ECO:0000256" key="1">
    <source>
        <dbReference type="SAM" id="Phobius"/>
    </source>
</evidence>
<feature type="transmembrane region" description="Helical" evidence="1">
    <location>
        <begin position="52"/>
        <end position="73"/>
    </location>
</feature>
<protein>
    <submittedName>
        <fullName evidence="2">Uncharacterized protein</fullName>
    </submittedName>
</protein>
<dbReference type="Proteomes" id="UP000217507">
    <property type="component" value="Chromosome"/>
</dbReference>
<accession>A0A1Z4KRP5</accession>
<proteinExistence type="predicted"/>
<gene>
    <name evidence="2" type="ORF">NIES23_45200</name>
</gene>
<reference evidence="2 3" key="1">
    <citation type="submission" date="2017-06" db="EMBL/GenBank/DDBJ databases">
        <title>Genome sequencing of cyanobaciteial culture collection at National Institute for Environmental Studies (NIES).</title>
        <authorList>
            <person name="Hirose Y."/>
            <person name="Shimura Y."/>
            <person name="Fujisawa T."/>
            <person name="Nakamura Y."/>
            <person name="Kawachi M."/>
        </authorList>
    </citation>
    <scope>NUCLEOTIDE SEQUENCE [LARGE SCALE GENOMIC DNA]</scope>
    <source>
        <strain evidence="2 3">NIES-23</strain>
    </source>
</reference>
<keyword evidence="1" id="KW-1133">Transmembrane helix</keyword>
<feature type="transmembrane region" description="Helical" evidence="1">
    <location>
        <begin position="12"/>
        <end position="32"/>
    </location>
</feature>
<organism evidence="2 3">
    <name type="scientific">Trichormus variabilis NIES-23</name>
    <dbReference type="NCBI Taxonomy" id="1973479"/>
    <lineage>
        <taxon>Bacteria</taxon>
        <taxon>Bacillati</taxon>
        <taxon>Cyanobacteriota</taxon>
        <taxon>Cyanophyceae</taxon>
        <taxon>Nostocales</taxon>
        <taxon>Nostocaceae</taxon>
        <taxon>Trichormus</taxon>
    </lineage>
</organism>
<feature type="transmembrane region" description="Helical" evidence="1">
    <location>
        <begin position="105"/>
        <end position="129"/>
    </location>
</feature>
<keyword evidence="1" id="KW-0812">Transmembrane</keyword>
<feature type="transmembrane region" description="Helical" evidence="1">
    <location>
        <begin position="80"/>
        <end position="99"/>
    </location>
</feature>
<evidence type="ECO:0000313" key="3">
    <source>
        <dbReference type="Proteomes" id="UP000217507"/>
    </source>
</evidence>